<accession>A0ABQ9G722</accession>
<reference evidence="2 3" key="1">
    <citation type="submission" date="2023-02" db="EMBL/GenBank/DDBJ databases">
        <title>LHISI_Scaffold_Assembly.</title>
        <authorList>
            <person name="Stuart O.P."/>
            <person name="Cleave R."/>
            <person name="Magrath M.J.L."/>
            <person name="Mikheyev A.S."/>
        </authorList>
    </citation>
    <scope>NUCLEOTIDE SEQUENCE [LARGE SCALE GENOMIC DNA]</scope>
    <source>
        <strain evidence="2">Daus_M_001</strain>
        <tissue evidence="2">Leg muscle</tissue>
    </source>
</reference>
<proteinExistence type="predicted"/>
<evidence type="ECO:0000313" key="3">
    <source>
        <dbReference type="Proteomes" id="UP001159363"/>
    </source>
</evidence>
<dbReference type="EMBL" id="JARBHB010000014">
    <property type="protein sequence ID" value="KAJ8868251.1"/>
    <property type="molecule type" value="Genomic_DNA"/>
</dbReference>
<protein>
    <submittedName>
        <fullName evidence="2">Uncharacterized protein</fullName>
    </submittedName>
</protein>
<name>A0ABQ9G722_9NEOP</name>
<sequence length="383" mass="43504">MEQDLGKATTTTKVTIYEQDLGKATYRYQSDLLEQDLGTTTTKVTVYGTRPGKASYHYQSDYIWNKTGLLTTTKVTNMEQTWVRLPTYQSDYIWNNTGRFTATSDYIWNKTGKATYHYQSDYIWTRRNKTWVGYYHYQVTIYGTRPGKATYHYQSDCICNKTGKATPLPKDYYGTTPGKATYHYQSDYIWNNPGYLHYQVTIYGTRPGKLPTTTKVIYMEQDLGKATYHYQRTILEQDLGKATTTTKVTIYGTRPIARWAAREKLLPGADSSRLVLLHGGLPSHCLPTDTTPRLSMDNTHYTCSTRLISLSTDASLLICIRSFQHSPGSENGVAARMKGRGKPEISEKTRRPASLFGMIPLCENPGVTRPGLNPVRLGWKRAG</sequence>
<comment type="caution">
    <text evidence="2">The sequence shown here is derived from an EMBL/GenBank/DDBJ whole genome shotgun (WGS) entry which is preliminary data.</text>
</comment>
<gene>
    <name evidence="2" type="ORF">PR048_029767</name>
</gene>
<evidence type="ECO:0000313" key="2">
    <source>
        <dbReference type="EMBL" id="KAJ8868251.1"/>
    </source>
</evidence>
<feature type="region of interest" description="Disordered" evidence="1">
    <location>
        <begin position="330"/>
        <end position="349"/>
    </location>
</feature>
<evidence type="ECO:0000256" key="1">
    <source>
        <dbReference type="SAM" id="MobiDB-lite"/>
    </source>
</evidence>
<dbReference type="Proteomes" id="UP001159363">
    <property type="component" value="Chromosome 13"/>
</dbReference>
<organism evidence="2 3">
    <name type="scientific">Dryococelus australis</name>
    <dbReference type="NCBI Taxonomy" id="614101"/>
    <lineage>
        <taxon>Eukaryota</taxon>
        <taxon>Metazoa</taxon>
        <taxon>Ecdysozoa</taxon>
        <taxon>Arthropoda</taxon>
        <taxon>Hexapoda</taxon>
        <taxon>Insecta</taxon>
        <taxon>Pterygota</taxon>
        <taxon>Neoptera</taxon>
        <taxon>Polyneoptera</taxon>
        <taxon>Phasmatodea</taxon>
        <taxon>Verophasmatodea</taxon>
        <taxon>Anareolatae</taxon>
        <taxon>Phasmatidae</taxon>
        <taxon>Eurycanthinae</taxon>
        <taxon>Dryococelus</taxon>
    </lineage>
</organism>
<keyword evidence="3" id="KW-1185">Reference proteome</keyword>